<keyword evidence="7 15" id="KW-0408">Iron</keyword>
<dbReference type="EMBL" id="JAHFZB010000008">
    <property type="protein sequence ID" value="KAK6486381.1"/>
    <property type="molecule type" value="Genomic_DNA"/>
</dbReference>
<keyword evidence="10 15" id="KW-0539">Nucleus</keyword>
<accession>A0ABR0ZNH6</accession>
<evidence type="ECO:0000256" key="5">
    <source>
        <dbReference type="ARBA" id="ARBA00022964"/>
    </source>
</evidence>
<reference evidence="18 19" key="1">
    <citation type="submission" date="2021-05" db="EMBL/GenBank/DDBJ databases">
        <authorList>
            <person name="Zahm M."/>
            <person name="Klopp C."/>
            <person name="Cabau C."/>
            <person name="Kuhl H."/>
            <person name="Suciu R."/>
            <person name="Ciorpac M."/>
            <person name="Holostenco D."/>
            <person name="Gessner J."/>
            <person name="Wuertz S."/>
            <person name="Hohne C."/>
            <person name="Stock M."/>
            <person name="Gislard M."/>
            <person name="Lluch J."/>
            <person name="Milhes M."/>
            <person name="Lampietro C."/>
            <person name="Lopez Roques C."/>
            <person name="Donnadieu C."/>
            <person name="Du K."/>
            <person name="Schartl M."/>
            <person name="Guiguen Y."/>
        </authorList>
    </citation>
    <scope>NUCLEOTIDE SEQUENCE [LARGE SCALE GENOMIC DNA]</scope>
    <source>
        <strain evidence="18">Hh-F2</strain>
        <tissue evidence="18">Blood</tissue>
    </source>
</reference>
<keyword evidence="4 15" id="KW-0479">Metal-binding</keyword>
<evidence type="ECO:0000256" key="14">
    <source>
        <dbReference type="ARBA" id="ARBA00049465"/>
    </source>
</evidence>
<comment type="catalytic activity">
    <reaction evidence="14">
        <text>L-histidyl-[protein] + 2-oxoglutarate + O2 = (3S)-3-hydroxy-L-histidyl-[protein] + succinate + CO2</text>
        <dbReference type="Rhea" id="RHEA:54256"/>
        <dbReference type="Rhea" id="RHEA-COMP:9745"/>
        <dbReference type="Rhea" id="RHEA-COMP:13840"/>
        <dbReference type="ChEBI" id="CHEBI:15379"/>
        <dbReference type="ChEBI" id="CHEBI:16526"/>
        <dbReference type="ChEBI" id="CHEBI:16810"/>
        <dbReference type="ChEBI" id="CHEBI:29979"/>
        <dbReference type="ChEBI" id="CHEBI:30031"/>
        <dbReference type="ChEBI" id="CHEBI:138021"/>
        <dbReference type="EC" id="1.14.11.79"/>
    </reaction>
</comment>
<evidence type="ECO:0000256" key="16">
    <source>
        <dbReference type="SAM" id="MobiDB-lite"/>
    </source>
</evidence>
<evidence type="ECO:0000256" key="10">
    <source>
        <dbReference type="ARBA" id="ARBA00023242"/>
    </source>
</evidence>
<dbReference type="Pfam" id="PF20514">
    <property type="entry name" value="WHD_ROXA"/>
    <property type="match status" value="1"/>
</dbReference>
<evidence type="ECO:0000256" key="12">
    <source>
        <dbReference type="ARBA" id="ARBA00046256"/>
    </source>
</evidence>
<proteinExistence type="inferred from homology"/>
<organism evidence="18 19">
    <name type="scientific">Huso huso</name>
    <name type="common">Beluga</name>
    <name type="synonym">Acipenser huso</name>
    <dbReference type="NCBI Taxonomy" id="61971"/>
    <lineage>
        <taxon>Eukaryota</taxon>
        <taxon>Metazoa</taxon>
        <taxon>Chordata</taxon>
        <taxon>Craniata</taxon>
        <taxon>Vertebrata</taxon>
        <taxon>Euteleostomi</taxon>
        <taxon>Actinopterygii</taxon>
        <taxon>Chondrostei</taxon>
        <taxon>Acipenseriformes</taxon>
        <taxon>Acipenseridae</taxon>
        <taxon>Huso</taxon>
    </lineage>
</organism>
<evidence type="ECO:0000256" key="3">
    <source>
        <dbReference type="ARBA" id="ARBA00022553"/>
    </source>
</evidence>
<dbReference type="Gene3D" id="1.10.10.1500">
    <property type="entry name" value="JmjC domain-containing ribosomal oxygenase (ROX), dimer domain"/>
    <property type="match status" value="1"/>
</dbReference>
<evidence type="ECO:0000256" key="6">
    <source>
        <dbReference type="ARBA" id="ARBA00023002"/>
    </source>
</evidence>
<dbReference type="PANTHER" id="PTHR13096">
    <property type="entry name" value="MINA53 MYC INDUCED NUCLEAR ANTIGEN"/>
    <property type="match status" value="1"/>
</dbReference>
<dbReference type="InterPro" id="IPR046799">
    <property type="entry name" value="ROXA-like_wH"/>
</dbReference>
<sequence length="471" mass="53669">MPKKGGKTASKADEGDAAAKRSKTEPASIPSPFNFESPDSLFESLISPIAPKDFFHDYWEQKPLLIQRSDPSLAAYYQSLFQFADLKQLCGRGVFYGRDVNFCRCVDGKKKVLNKDGKVNYNQLKKDFDQKRATIQFHQPQRFKDELWRIQEKLECFFGSLVGSNVYITPQESQGLPPHYDDVEVFILQLEGEKRWRLYKPTVPLAREYSLEPEDRIGNPTHEFTLKPGDLLYFPRGTIHQADTPSGVQHSTHITISTYQNNSWGDFLLDIVPGFVFDSMKQDVTIRAGLPRKLLMDVNKSDYAPKQLSGFLRSLADKLESGQELRSADMKKDFIRNRLPPYLGGGSELTPGGKLPKLDDKITLRFKDHVLILVEPHHEMTDVSMEMAVFVFHSLNNSRAIHMMGAGEEEEEDEDETLKVRGLRFPLSHTEALKQLLTIDTVLVKDLRLDLDADKENLALSLWTECLITVI</sequence>
<evidence type="ECO:0000256" key="13">
    <source>
        <dbReference type="ARBA" id="ARBA00047687"/>
    </source>
</evidence>
<comment type="caution">
    <text evidence="18">The sequence shown here is derived from an EMBL/GenBank/DDBJ whole genome shotgun (WGS) entry which is preliminary data.</text>
</comment>
<protein>
    <recommendedName>
        <fullName evidence="15">Bifunctional lysine-specific demethylase and histidyl-hydroxylase</fullName>
        <ecNumber evidence="15">1.14.11.-</ecNumber>
    </recommendedName>
</protein>
<dbReference type="CDD" id="cd02208">
    <property type="entry name" value="cupin_RmlC-like"/>
    <property type="match status" value="1"/>
</dbReference>
<keyword evidence="3" id="KW-0597">Phosphoprotein</keyword>
<evidence type="ECO:0000259" key="17">
    <source>
        <dbReference type="PROSITE" id="PS51184"/>
    </source>
</evidence>
<evidence type="ECO:0000256" key="11">
    <source>
        <dbReference type="ARBA" id="ARBA00034314"/>
    </source>
</evidence>
<dbReference type="InterPro" id="IPR003347">
    <property type="entry name" value="JmjC_dom"/>
</dbReference>
<keyword evidence="2" id="KW-0690">Ribosome biogenesis</keyword>
<comment type="subcellular location">
    <subcellularLocation>
        <location evidence="1">Nucleus</location>
        <location evidence="1">Nucleolus</location>
    </subcellularLocation>
</comment>
<comment type="function">
    <text evidence="12">Oxygenase that can act as both a histone lysine demethylase and a ribosomal histidine hydroxylase. Is involved in the demethylation of trimethylated 'Lys-9' on histone H3 (H3K9me3), leading to an increase in ribosomal RNA expression. Also catalyzes the hydroxylation of 60S ribosomal protein L27a on 'His-39'. May play an important role in cell growth and survival. May be involved in ribosome biogenesis, most likely during the assembly process of pre-ribosomal particles.</text>
</comment>
<dbReference type="SUPFAM" id="SSF51197">
    <property type="entry name" value="Clavaminate synthase-like"/>
    <property type="match status" value="1"/>
</dbReference>
<evidence type="ECO:0000256" key="1">
    <source>
        <dbReference type="ARBA" id="ARBA00004604"/>
    </source>
</evidence>
<evidence type="ECO:0000256" key="2">
    <source>
        <dbReference type="ARBA" id="ARBA00022517"/>
    </source>
</evidence>
<comment type="similarity">
    <text evidence="11">Belongs to the ROX family. MINA53 subfamily.</text>
</comment>
<gene>
    <name evidence="18" type="ORF">HHUSO_G9958</name>
</gene>
<keyword evidence="8 15" id="KW-0805">Transcription regulation</keyword>
<dbReference type="PROSITE" id="PS51184">
    <property type="entry name" value="JMJC"/>
    <property type="match status" value="1"/>
</dbReference>
<keyword evidence="19" id="KW-1185">Reference proteome</keyword>
<dbReference type="InterPro" id="IPR039994">
    <property type="entry name" value="NO66-like"/>
</dbReference>
<keyword evidence="6 15" id="KW-0560">Oxidoreductase</keyword>
<evidence type="ECO:0000313" key="18">
    <source>
        <dbReference type="EMBL" id="KAK6486381.1"/>
    </source>
</evidence>
<dbReference type="Pfam" id="PF08007">
    <property type="entry name" value="JmjC_2"/>
    <property type="match status" value="1"/>
</dbReference>
<evidence type="ECO:0000256" key="8">
    <source>
        <dbReference type="ARBA" id="ARBA00023015"/>
    </source>
</evidence>
<feature type="region of interest" description="Disordered" evidence="16">
    <location>
        <begin position="1"/>
        <end position="32"/>
    </location>
</feature>
<evidence type="ECO:0000256" key="7">
    <source>
        <dbReference type="ARBA" id="ARBA00023004"/>
    </source>
</evidence>
<comment type="cofactor">
    <cofactor evidence="15">
        <name>Fe(2+)</name>
        <dbReference type="ChEBI" id="CHEBI:29033"/>
    </cofactor>
    <text evidence="15">Binds 1 Fe(2+) ion per subunit.</text>
</comment>
<dbReference type="EC" id="1.14.11.-" evidence="15"/>
<dbReference type="Gene3D" id="3.90.930.40">
    <property type="match status" value="1"/>
</dbReference>
<dbReference type="Gene3D" id="2.60.120.650">
    <property type="entry name" value="Cupin"/>
    <property type="match status" value="1"/>
</dbReference>
<evidence type="ECO:0000256" key="15">
    <source>
        <dbReference type="RuleBase" id="RU366061"/>
    </source>
</evidence>
<dbReference type="Proteomes" id="UP001369086">
    <property type="component" value="Unassembled WGS sequence"/>
</dbReference>
<feature type="compositionally biased region" description="Basic and acidic residues" evidence="16">
    <location>
        <begin position="10"/>
        <end position="24"/>
    </location>
</feature>
<keyword evidence="9 15" id="KW-0804">Transcription</keyword>
<evidence type="ECO:0000313" key="19">
    <source>
        <dbReference type="Proteomes" id="UP001369086"/>
    </source>
</evidence>
<keyword evidence="5 15" id="KW-0223">Dioxygenase</keyword>
<comment type="catalytic activity">
    <reaction evidence="13">
        <text>L-histidyl-[ribosomal protein uL15] + 2-oxoglutarate + O2 = (3S)-3-hydroxy-L-histidyl-[ribosomal protein uL15] + succinate + CO2</text>
        <dbReference type="Rhea" id="RHEA:54024"/>
        <dbReference type="Rhea" id="RHEA-COMP:13760"/>
        <dbReference type="Rhea" id="RHEA-COMP:13761"/>
        <dbReference type="ChEBI" id="CHEBI:15379"/>
        <dbReference type="ChEBI" id="CHEBI:16526"/>
        <dbReference type="ChEBI" id="CHEBI:16810"/>
        <dbReference type="ChEBI" id="CHEBI:29979"/>
        <dbReference type="ChEBI" id="CHEBI:30031"/>
        <dbReference type="ChEBI" id="CHEBI:138021"/>
    </reaction>
</comment>
<feature type="domain" description="JmjC" evidence="17">
    <location>
        <begin position="139"/>
        <end position="271"/>
    </location>
</feature>
<dbReference type="PANTHER" id="PTHR13096:SF7">
    <property type="entry name" value="RIBOSOMAL OXYGENASE 2"/>
    <property type="match status" value="1"/>
</dbReference>
<evidence type="ECO:0000256" key="4">
    <source>
        <dbReference type="ARBA" id="ARBA00022723"/>
    </source>
</evidence>
<evidence type="ECO:0000256" key="9">
    <source>
        <dbReference type="ARBA" id="ARBA00023163"/>
    </source>
</evidence>
<name>A0ABR0ZNH6_HUSHU</name>